<sequence length="1468" mass="161388">MATFREIKAALKEPITQLSDLEHYLSTITDLVHPHGSSYSSGTGPENSKSSGSFEKNVAAIQALLLENVLPTWSAVIEQEESVKRLLQECFSPLRTTSDGGTNTNEQKLLATVYSSYQNLSLALHNPATSPQLYPLLISLTATLVDRYSIRDLWRYARPSTSSSGDSGDYVWEQSVKLVIALPARVMNAYGRAREAGVQAVEVEEVDRLSGQAYFDQFVRDLEQLFVETSQSYIEQELPASDIGALAWSFLLHLSKGIHTSTTPNRNIKQAAEYFERFLGPPVEPSSKSKGKQKAGSRSISAQRTTEIWDSVLETLLMRGKGRESGSEETVEIRCRIIVCWAAKGGDIDISQLLLLALSRLPPYHPYLQQLSFQPSFLASMQAYLSHSDSSMRRLGMLVAEVLSELTIPDTSDDSSSQGETNRKNGKEKDAEVEELEKMLQSLGDGDGDSNAQRDAPPSKQRRRLQFGKEIWDGFGQGKEECRRLRTLVGLRDEAAKVEDEAAQNQEDTSEKGDWTLLGWNTTDEAGPTLQIPEYQKKTQQRGRPPSPKADTSRPKARPKEPDSDDESMSGYSSSGNSSRSPSPTQSYLDEIANDPMANTSMKAKIQRPVYIIQLIELLRAREEPDKLEVGLKWGESLIRRKRHFGKELEENSIFLCQVLCALSDPYDLAEFEERRQSMLTALTACVPKRVAPYLIEQYFAGQYSLMQRSAILTALSMAARETAGFSSLPRPDIPKKIDFPSKVLPMALHDRYVTEQDLRNTANAGLLLQAGKDHVVGSVLSKKRDSTNGKAVQTRQRQLRPAHTANKSGQHSAGLNAISEDSTAPIIPFRDVAAEYFILPMINRFWTYFQDEMARESRSYGRRGVGTGTGMILSPMAMSHFLSALTIMLHAARHSPAFLAVIAPDALELAIAMGTQLAGNVNIASGLEYEDQTASLEADVVAAALELALVCLDGSRELDGGKSLARDHLPSVMAVAEWAEGIFAKEKKGESASAHKGGKREDRMQHQSGGNFDSAEVGSQHGDIIESIEEYVLTDTGVQGLSIDGGVGSAVESQDVGACYNIENCRSLSTSLKSPSVEPHGLIKKFEEKFYNAVQCHLKKVQPDVTSVPSDLQEVCKKLKTVLAGHLGLDKDVVKEQLLLAMDSEDGTFGLWSRAEEVRKKLSSCLMKKDFAKWQGLLNDLRTAVAGVNQQDMSQSSSDFDFEKYREKQNGHIERLAAEVQQNLKLLQMWNAEEDSVQGMFEQLKAQAGLHPGDIYPLKLASRHSTGARGKTEEHTGSYRSGSVSYGTPSDGRTDNYYINEGVQGSHAAESVYVLESRRSSLPNAPSVLGRRPPSDEPAPGQRSTSDDSMARRRRSIQRIQLTAEQLDLEPWKKLTIDQQLAGIDVENRWPDVPSGPALTIDFNEERMTDGGTTGASINTNFLTVPEFAPSNTIASKRARSPSEASGPTSGASSRGPPAKRAAVDGG</sequence>
<proteinExistence type="predicted"/>
<keyword evidence="2" id="KW-1185">Reference proteome</keyword>
<comment type="caution">
    <text evidence="1">The sequence shown here is derived from an EMBL/GenBank/DDBJ whole genome shotgun (WGS) entry which is preliminary data.</text>
</comment>
<gene>
    <name evidence="1" type="ORF">QFC21_006963</name>
</gene>
<evidence type="ECO:0000313" key="1">
    <source>
        <dbReference type="EMBL" id="KAJ9092098.1"/>
    </source>
</evidence>
<dbReference type="EMBL" id="JASBWT010000042">
    <property type="protein sequence ID" value="KAJ9092098.1"/>
    <property type="molecule type" value="Genomic_DNA"/>
</dbReference>
<accession>A0ACC2UZ23</accession>
<dbReference type="Proteomes" id="UP001227268">
    <property type="component" value="Unassembled WGS sequence"/>
</dbReference>
<organism evidence="1 2">
    <name type="scientific">Naganishia friedmannii</name>
    <dbReference type="NCBI Taxonomy" id="89922"/>
    <lineage>
        <taxon>Eukaryota</taxon>
        <taxon>Fungi</taxon>
        <taxon>Dikarya</taxon>
        <taxon>Basidiomycota</taxon>
        <taxon>Agaricomycotina</taxon>
        <taxon>Tremellomycetes</taxon>
        <taxon>Filobasidiales</taxon>
        <taxon>Filobasidiaceae</taxon>
        <taxon>Naganishia</taxon>
    </lineage>
</organism>
<reference evidence="1" key="1">
    <citation type="submission" date="2023-04" db="EMBL/GenBank/DDBJ databases">
        <title>Draft Genome sequencing of Naganishia species isolated from polar environments using Oxford Nanopore Technology.</title>
        <authorList>
            <person name="Leo P."/>
            <person name="Venkateswaran K."/>
        </authorList>
    </citation>
    <scope>NUCLEOTIDE SEQUENCE</scope>
    <source>
        <strain evidence="1">MNA-CCFEE 5423</strain>
    </source>
</reference>
<evidence type="ECO:0000313" key="2">
    <source>
        <dbReference type="Proteomes" id="UP001227268"/>
    </source>
</evidence>
<protein>
    <submittedName>
        <fullName evidence="1">Uncharacterized protein</fullName>
    </submittedName>
</protein>
<name>A0ACC2UZ23_9TREE</name>